<feature type="transmembrane region" description="Helical" evidence="5">
    <location>
        <begin position="154"/>
        <end position="175"/>
    </location>
</feature>
<feature type="transmembrane region" description="Helical" evidence="5">
    <location>
        <begin position="285"/>
        <end position="303"/>
    </location>
</feature>
<feature type="transmembrane region" description="Helical" evidence="5">
    <location>
        <begin position="215"/>
        <end position="238"/>
    </location>
</feature>
<keyword evidence="7" id="KW-1185">Reference proteome</keyword>
<proteinExistence type="inferred from homology"/>
<dbReference type="GO" id="GO:0005576">
    <property type="term" value="C:extracellular region"/>
    <property type="evidence" value="ECO:0007669"/>
    <property type="project" value="TreeGrafter"/>
</dbReference>
<feature type="transmembrane region" description="Helical" evidence="5">
    <location>
        <begin position="51"/>
        <end position="72"/>
    </location>
</feature>
<dbReference type="InterPro" id="IPR005372">
    <property type="entry name" value="UPF0182"/>
</dbReference>
<keyword evidence="4 5" id="KW-0472">Membrane</keyword>
<feature type="transmembrane region" description="Helical" evidence="5">
    <location>
        <begin position="258"/>
        <end position="278"/>
    </location>
</feature>
<reference evidence="7" key="1">
    <citation type="submission" date="2016-11" db="EMBL/GenBank/DDBJ databases">
        <authorList>
            <person name="Varghese N."/>
            <person name="Submissions S."/>
        </authorList>
    </citation>
    <scope>NUCLEOTIDE SEQUENCE [LARGE SCALE GENOMIC DNA]</scope>
    <source>
        <strain evidence="7">DSM 15518</strain>
    </source>
</reference>
<dbReference type="PANTHER" id="PTHR39344:SF1">
    <property type="entry name" value="UPF0182 PROTEIN SLL1060"/>
    <property type="match status" value="1"/>
</dbReference>
<organism evidence="6 7">
    <name type="scientific">Tepidibacter formicigenes DSM 15518</name>
    <dbReference type="NCBI Taxonomy" id="1123349"/>
    <lineage>
        <taxon>Bacteria</taxon>
        <taxon>Bacillati</taxon>
        <taxon>Bacillota</taxon>
        <taxon>Clostridia</taxon>
        <taxon>Peptostreptococcales</taxon>
        <taxon>Peptostreptococcaceae</taxon>
        <taxon>Tepidibacter</taxon>
    </lineage>
</organism>
<keyword evidence="3 5" id="KW-1133">Transmembrane helix</keyword>
<dbReference type="Pfam" id="PF03699">
    <property type="entry name" value="UPF0182"/>
    <property type="match status" value="1"/>
</dbReference>
<feature type="transmembrane region" description="Helical" evidence="5">
    <location>
        <begin position="7"/>
        <end position="31"/>
    </location>
</feature>
<evidence type="ECO:0000256" key="3">
    <source>
        <dbReference type="ARBA" id="ARBA00022989"/>
    </source>
</evidence>
<evidence type="ECO:0000256" key="4">
    <source>
        <dbReference type="ARBA" id="ARBA00023136"/>
    </source>
</evidence>
<protein>
    <recommendedName>
        <fullName evidence="5">UPF0182 protein SAMN02744037_01799</fullName>
    </recommendedName>
</protein>
<name>A0A1M6QB73_9FIRM</name>
<evidence type="ECO:0000256" key="5">
    <source>
        <dbReference type="HAMAP-Rule" id="MF_01600"/>
    </source>
</evidence>
<dbReference type="STRING" id="1123349.SAMN02744037_01799"/>
<comment type="similarity">
    <text evidence="5">Belongs to the UPF0182 family.</text>
</comment>
<evidence type="ECO:0000313" key="6">
    <source>
        <dbReference type="EMBL" id="SHK17337.1"/>
    </source>
</evidence>
<dbReference type="GO" id="GO:0005886">
    <property type="term" value="C:plasma membrane"/>
    <property type="evidence" value="ECO:0007669"/>
    <property type="project" value="UniProtKB-SubCell"/>
</dbReference>
<dbReference type="EMBL" id="FRAE01000040">
    <property type="protein sequence ID" value="SHK17337.1"/>
    <property type="molecule type" value="Genomic_DNA"/>
</dbReference>
<accession>A0A1M6QB73</accession>
<dbReference type="AlphaFoldDB" id="A0A1M6QB73"/>
<evidence type="ECO:0000256" key="2">
    <source>
        <dbReference type="ARBA" id="ARBA00022692"/>
    </source>
</evidence>
<feature type="transmembrane region" description="Helical" evidence="5">
    <location>
        <begin position="93"/>
        <end position="114"/>
    </location>
</feature>
<dbReference type="OrthoDB" id="9763654at2"/>
<comment type="subcellular location">
    <subcellularLocation>
        <location evidence="5">Cell membrane</location>
        <topology evidence="5">Multi-pass membrane protein</topology>
    </subcellularLocation>
</comment>
<evidence type="ECO:0000256" key="1">
    <source>
        <dbReference type="ARBA" id="ARBA00022475"/>
    </source>
</evidence>
<sequence length="916" mass="105463">MTRSKQIFTALLILIIVTAIGFFSQIVTFLADYSWFKEVGYTDTFIKQIFSKLYIGIPLFFILSFVVYLYLISIKKSYYSHMSIISNKSEEKPINAITIVGSMFISLLFSTRIASSLWMEILQFKRSTSFNIKDPIFNKDISYYVFKLPLINQILNILIGLLMFLFIVTIIYYLILASFKKFNKFEGFDNVRNINDFSNFKYTIENVVNLALNQIAIIGVMFFLVIAIKSYLASFNLLYSPRGVAYGASYTDVKVSLLVYRLQAIIGIASAIFVIIAYKRKKLRTALIGPILLIILSIGSSLVESGVQNFIVSPNEIAKEKKFLEYNIEYTKKAYNLDKVKEENFLAEQNITMNDILKNEQTLKNISINDYRPTKETYNQLQSIRTYYTFNDVDIDRYMIDGKLTQMFLSPREINKEKLENQAKTWLNQHIKYTHGYGITMSPVNEITPGGEPNMIIKNIPPVSSIASLKVTRPEIYFGELTNDYIVTNTSEKEFDYPKGETNAFTEYEGKAGIKLNPFNRLLYAIDQKSLKFLVAGSINSDSKIILNRNIKDRVNKIAPFLSFDQDPYIVLANGKLYWIIDGYTYTSKYPYSQPYSDSGINYIRNSFKVVIDAYDGDTDFYLVDKSDPIISTYSKIFPNLFKSIDKMPNELKEHIRYPQTLFDIQAKVYETYHMKDTGVFYNKEDKWDVAKEARKGEKESEDIESSYITFKLPKEDEVEFLLTIPYTPRGKQNMTALFVARNDKDNYGELIVYKFPKEKNILGPEQIEAKIDKDPEISKDLTQWNTGGSKVIRGNLLTIPIENSILYVEPLYIKSDSKNSIPAVEKIFVAYKDKVVMKDTLEDALNAMFKGTQDVTLPDITDEDTIDLSKDELIKKANDIYKKAQESIKNGDFSKYGQYINELGDVLEKLKEPVM</sequence>
<dbReference type="HAMAP" id="MF_01600">
    <property type="entry name" value="UPF0182"/>
    <property type="match status" value="1"/>
</dbReference>
<dbReference type="RefSeq" id="WP_084605658.1">
    <property type="nucleotide sequence ID" value="NZ_FRAE01000040.1"/>
</dbReference>
<gene>
    <name evidence="6" type="ORF">SAMN02744037_01799</name>
</gene>
<keyword evidence="1 5" id="KW-1003">Cell membrane</keyword>
<evidence type="ECO:0000313" key="7">
    <source>
        <dbReference type="Proteomes" id="UP000242497"/>
    </source>
</evidence>
<dbReference type="PANTHER" id="PTHR39344">
    <property type="entry name" value="UPF0182 PROTEIN SLL1060"/>
    <property type="match status" value="1"/>
</dbReference>
<keyword evidence="2 5" id="KW-0812">Transmembrane</keyword>
<dbReference type="Proteomes" id="UP000242497">
    <property type="component" value="Unassembled WGS sequence"/>
</dbReference>